<gene>
    <name evidence="1" type="ORF">AVL61_01200</name>
</gene>
<name>A0A0W8IMQ6_KOCRO</name>
<dbReference type="Pfam" id="PF25952">
    <property type="entry name" value="DUF7990"/>
    <property type="match status" value="1"/>
</dbReference>
<evidence type="ECO:0000313" key="2">
    <source>
        <dbReference type="Proteomes" id="UP000053512"/>
    </source>
</evidence>
<dbReference type="InterPro" id="IPR047717">
    <property type="entry name" value="CC_star_Cory"/>
</dbReference>
<accession>A0A0W8IMQ6</accession>
<dbReference type="STRING" id="136273.GY22_01410"/>
<dbReference type="OrthoDB" id="5358049at2"/>
<comment type="caution">
    <text evidence="1">The sequence shown here is derived from an EMBL/GenBank/DDBJ whole genome shotgun (WGS) entry which is preliminary data.</text>
</comment>
<dbReference type="RefSeq" id="WP_058872986.1">
    <property type="nucleotide sequence ID" value="NZ_LQBK01000004.1"/>
</dbReference>
<proteinExistence type="predicted"/>
<dbReference type="EMBL" id="LQBK01000004">
    <property type="protein sequence ID" value="KUG61570.1"/>
    <property type="molecule type" value="Genomic_DNA"/>
</dbReference>
<dbReference type="Proteomes" id="UP000053512">
    <property type="component" value="Unassembled WGS sequence"/>
</dbReference>
<keyword evidence="1" id="KW-0547">Nucleotide-binding</keyword>
<keyword evidence="1" id="KW-0378">Hydrolase</keyword>
<reference evidence="2" key="1">
    <citation type="submission" date="2015-12" db="EMBL/GenBank/DDBJ databases">
        <authorList>
            <person name="Nair G.R."/>
            <person name="Kaur G."/>
            <person name="Mayilraj S."/>
        </authorList>
    </citation>
    <scope>NUCLEOTIDE SEQUENCE [LARGE SCALE GENOMIC DNA]</scope>
    <source>
        <strain evidence="2">CD08_4</strain>
    </source>
</reference>
<dbReference type="eggNOG" id="ENOG5032S6W">
    <property type="taxonomic scope" value="Bacteria"/>
</dbReference>
<organism evidence="1 2">
    <name type="scientific">Kocuria rosea subsp. polaris</name>
    <dbReference type="NCBI Taxonomy" id="136273"/>
    <lineage>
        <taxon>Bacteria</taxon>
        <taxon>Bacillati</taxon>
        <taxon>Actinomycetota</taxon>
        <taxon>Actinomycetes</taxon>
        <taxon>Micrococcales</taxon>
        <taxon>Micrococcaceae</taxon>
        <taxon>Kocuria</taxon>
    </lineage>
</organism>
<sequence>MTLLDRLRTVQARLGAGLHEFYVAPYRRTFARAQRDEEDLFMMLVLSEALGVPNPASYYTVELLPVVYDRFHDWHRRMGMERSPLEHISCC</sequence>
<dbReference type="AlphaFoldDB" id="A0A0W8IMQ6"/>
<protein>
    <submittedName>
        <fullName evidence="1">DNA helicase</fullName>
    </submittedName>
</protein>
<keyword evidence="1" id="KW-0067">ATP-binding</keyword>
<keyword evidence="1" id="KW-0347">Helicase</keyword>
<dbReference type="GO" id="GO:0004386">
    <property type="term" value="F:helicase activity"/>
    <property type="evidence" value="ECO:0007669"/>
    <property type="project" value="UniProtKB-KW"/>
</dbReference>
<dbReference type="InterPro" id="IPR058303">
    <property type="entry name" value="DUF7990"/>
</dbReference>
<evidence type="ECO:0000313" key="1">
    <source>
        <dbReference type="EMBL" id="KUG61570.1"/>
    </source>
</evidence>
<dbReference type="NCBIfam" id="NF041419">
    <property type="entry name" value="CC_star_Cory"/>
    <property type="match status" value="1"/>
</dbReference>